<accession>A0A4Q1SK02</accession>
<keyword evidence="2" id="KW-1185">Reference proteome</keyword>
<dbReference type="EMBL" id="SDMK01000001">
    <property type="protein sequence ID" value="RXS97996.1"/>
    <property type="molecule type" value="Genomic_DNA"/>
</dbReference>
<protein>
    <recommendedName>
        <fullName evidence="3">Ribbon-helix-helix protein CopG domain-containing protein</fullName>
    </recommendedName>
</protein>
<name>A0A4Q1SK02_9BACT</name>
<evidence type="ECO:0008006" key="3">
    <source>
        <dbReference type="Google" id="ProtNLM"/>
    </source>
</evidence>
<evidence type="ECO:0000313" key="1">
    <source>
        <dbReference type="EMBL" id="RXS97996.1"/>
    </source>
</evidence>
<gene>
    <name evidence="1" type="ORF">ESZ00_09160</name>
</gene>
<organism evidence="1 2">
    <name type="scientific">Silvibacterium dinghuense</name>
    <dbReference type="NCBI Taxonomy" id="1560006"/>
    <lineage>
        <taxon>Bacteria</taxon>
        <taxon>Pseudomonadati</taxon>
        <taxon>Acidobacteriota</taxon>
        <taxon>Terriglobia</taxon>
        <taxon>Terriglobales</taxon>
        <taxon>Acidobacteriaceae</taxon>
        <taxon>Silvibacterium</taxon>
    </lineage>
</organism>
<dbReference type="OrthoDB" id="9865245at2"/>
<sequence>MAKKQKIVSVRIDPGVMEEVEKAAKEEGYSSPSSYIREACKSRLGGVSKALEEAEERILELLFQQSQHIHMMQKIAIVQYQAMNIFMKLYLTYTPEIAPEEMEASIARAKTRYRKYQDDVAREIPDRPSAYFDRVIRDFEKLGVKFDFD</sequence>
<dbReference type="Proteomes" id="UP000290253">
    <property type="component" value="Unassembled WGS sequence"/>
</dbReference>
<dbReference type="AlphaFoldDB" id="A0A4Q1SK02"/>
<comment type="caution">
    <text evidence="1">The sequence shown here is derived from an EMBL/GenBank/DDBJ whole genome shotgun (WGS) entry which is preliminary data.</text>
</comment>
<proteinExistence type="predicted"/>
<evidence type="ECO:0000313" key="2">
    <source>
        <dbReference type="Proteomes" id="UP000290253"/>
    </source>
</evidence>
<reference evidence="1 2" key="1">
    <citation type="journal article" date="2016" name="Int. J. Syst. Evol. Microbiol.">
        <title>Acidipila dinghuensis sp. nov., an acidobacterium isolated from forest soil.</title>
        <authorList>
            <person name="Jiang Y.W."/>
            <person name="Wang J."/>
            <person name="Chen M.H."/>
            <person name="Lv Y.Y."/>
            <person name="Qiu L.H."/>
        </authorList>
    </citation>
    <scope>NUCLEOTIDE SEQUENCE [LARGE SCALE GENOMIC DNA]</scope>
    <source>
        <strain evidence="1 2">DHOF10</strain>
    </source>
</reference>
<dbReference type="RefSeq" id="WP_129207775.1">
    <property type="nucleotide sequence ID" value="NZ_BMGU01000001.1"/>
</dbReference>